<feature type="domain" description="Helicase C-terminal" evidence="3">
    <location>
        <begin position="2"/>
        <end position="162"/>
    </location>
</feature>
<gene>
    <name evidence="4" type="ORF">ANCDUO_19199</name>
</gene>
<evidence type="ECO:0000313" key="5">
    <source>
        <dbReference type="Proteomes" id="UP000054047"/>
    </source>
</evidence>
<keyword evidence="4" id="KW-0067">ATP-binding</keyword>
<evidence type="ECO:0000259" key="3">
    <source>
        <dbReference type="PROSITE" id="PS51194"/>
    </source>
</evidence>
<dbReference type="InterPro" id="IPR049730">
    <property type="entry name" value="SNF2/RAD54-like_C"/>
</dbReference>
<dbReference type="PANTHER" id="PTHR36498">
    <property type="entry name" value="TATA-BINDING PROTEIN-ASSOCIATED FACTOR 172"/>
    <property type="match status" value="1"/>
</dbReference>
<keyword evidence="4" id="KW-0347">Helicase</keyword>
<dbReference type="GO" id="GO:0004386">
    <property type="term" value="F:helicase activity"/>
    <property type="evidence" value="ECO:0007669"/>
    <property type="project" value="UniProtKB-KW"/>
</dbReference>
<reference evidence="4 5" key="1">
    <citation type="submission" date="2013-12" db="EMBL/GenBank/DDBJ databases">
        <title>Draft genome of the parsitic nematode Ancylostoma duodenale.</title>
        <authorList>
            <person name="Mitreva M."/>
        </authorList>
    </citation>
    <scope>NUCLEOTIDE SEQUENCE [LARGE SCALE GENOMIC DNA]</scope>
    <source>
        <strain evidence="4 5">Zhejiang</strain>
    </source>
</reference>
<dbReference type="EMBL" id="KN748884">
    <property type="protein sequence ID" value="KIH50718.1"/>
    <property type="molecule type" value="Genomic_DNA"/>
</dbReference>
<dbReference type="Gene3D" id="3.40.50.300">
    <property type="entry name" value="P-loop containing nucleotide triphosphate hydrolases"/>
    <property type="match status" value="1"/>
</dbReference>
<organism evidence="4 5">
    <name type="scientific">Ancylostoma duodenale</name>
    <dbReference type="NCBI Taxonomy" id="51022"/>
    <lineage>
        <taxon>Eukaryota</taxon>
        <taxon>Metazoa</taxon>
        <taxon>Ecdysozoa</taxon>
        <taxon>Nematoda</taxon>
        <taxon>Chromadorea</taxon>
        <taxon>Rhabditida</taxon>
        <taxon>Rhabditina</taxon>
        <taxon>Rhabditomorpha</taxon>
        <taxon>Strongyloidea</taxon>
        <taxon>Ancylostomatidae</taxon>
        <taxon>Ancylostomatinae</taxon>
        <taxon>Ancylostoma</taxon>
    </lineage>
</organism>
<feature type="transmembrane region" description="Helical" evidence="2">
    <location>
        <begin position="151"/>
        <end position="172"/>
    </location>
</feature>
<dbReference type="GO" id="GO:0003677">
    <property type="term" value="F:DNA binding"/>
    <property type="evidence" value="ECO:0007669"/>
    <property type="project" value="InterPro"/>
</dbReference>
<dbReference type="Pfam" id="PF00271">
    <property type="entry name" value="Helicase_C"/>
    <property type="match status" value="1"/>
</dbReference>
<dbReference type="PROSITE" id="PS51194">
    <property type="entry name" value="HELICASE_CTER"/>
    <property type="match status" value="1"/>
</dbReference>
<dbReference type="PANTHER" id="PTHR36498:SF1">
    <property type="entry name" value="TATA-BINDING PROTEIN-ASSOCIATED FACTOR 172"/>
    <property type="match status" value="1"/>
</dbReference>
<keyword evidence="2" id="KW-0472">Membrane</keyword>
<dbReference type="OrthoDB" id="10252227at2759"/>
<sequence length="192" mass="21751">MVLIDPLSSIPVEMPHRALIFCQWKSSVQLVSGALSRGDFGAPISHLVLDGSVAPSDRQSIVDRFNTDHLIDVLVLTTHIGGVGLNLTGADVVIFLDHDWNPMKDLQAIDRAHRIGQTRKVNVYRLITQGTIEDKVMSLHKFKQDTADVSFWFFFCMFLAYFGRLHLPFFYIPLNFFLDMNFCAVKPHCEAL</sequence>
<dbReference type="GO" id="GO:0017025">
    <property type="term" value="F:TBP-class protein binding"/>
    <property type="evidence" value="ECO:0007669"/>
    <property type="project" value="InterPro"/>
</dbReference>
<dbReference type="AlphaFoldDB" id="A0A0C2C361"/>
<dbReference type="InterPro" id="IPR027417">
    <property type="entry name" value="P-loop_NTPase"/>
</dbReference>
<name>A0A0C2C361_9BILA</name>
<evidence type="ECO:0000313" key="4">
    <source>
        <dbReference type="EMBL" id="KIH50718.1"/>
    </source>
</evidence>
<dbReference type="SUPFAM" id="SSF52540">
    <property type="entry name" value="P-loop containing nucleoside triphosphate hydrolases"/>
    <property type="match status" value="1"/>
</dbReference>
<evidence type="ECO:0000256" key="2">
    <source>
        <dbReference type="SAM" id="Phobius"/>
    </source>
</evidence>
<keyword evidence="2" id="KW-1133">Transmembrane helix</keyword>
<keyword evidence="5" id="KW-1185">Reference proteome</keyword>
<keyword evidence="2" id="KW-0812">Transmembrane</keyword>
<dbReference type="GO" id="GO:0016887">
    <property type="term" value="F:ATP hydrolysis activity"/>
    <property type="evidence" value="ECO:0007669"/>
    <property type="project" value="InterPro"/>
</dbReference>
<evidence type="ECO:0000256" key="1">
    <source>
        <dbReference type="ARBA" id="ARBA00022801"/>
    </source>
</evidence>
<keyword evidence="4" id="KW-0547">Nucleotide-binding</keyword>
<dbReference type="CDD" id="cd18793">
    <property type="entry name" value="SF2_C_SNF"/>
    <property type="match status" value="1"/>
</dbReference>
<dbReference type="Proteomes" id="UP000054047">
    <property type="component" value="Unassembled WGS sequence"/>
</dbReference>
<proteinExistence type="predicted"/>
<dbReference type="SMART" id="SM00490">
    <property type="entry name" value="HELICc"/>
    <property type="match status" value="1"/>
</dbReference>
<keyword evidence="1" id="KW-0378">Hydrolase</keyword>
<accession>A0A0C2C361</accession>
<dbReference type="InterPro" id="IPR001650">
    <property type="entry name" value="Helicase_C-like"/>
</dbReference>
<protein>
    <submittedName>
        <fullName evidence="4">Helicase protein</fullName>
    </submittedName>
</protein>
<dbReference type="InterPro" id="IPR044972">
    <property type="entry name" value="Mot1"/>
</dbReference>